<dbReference type="GeneID" id="73343091"/>
<dbReference type="RefSeq" id="XP_049145225.1">
    <property type="nucleotide sequence ID" value="XM_049288081.1"/>
</dbReference>
<proteinExistence type="predicted"/>
<keyword evidence="3" id="KW-1185">Reference proteome</keyword>
<dbReference type="AlphaFoldDB" id="A0A9Q8SVL0"/>
<protein>
    <recommendedName>
        <fullName evidence="4">C2H2-type domain-containing protein</fullName>
    </recommendedName>
</protein>
<gene>
    <name evidence="2" type="ORF">CLUP02_09100</name>
</gene>
<organism evidence="2 3">
    <name type="scientific">Colletotrichum lupini</name>
    <dbReference type="NCBI Taxonomy" id="145971"/>
    <lineage>
        <taxon>Eukaryota</taxon>
        <taxon>Fungi</taxon>
        <taxon>Dikarya</taxon>
        <taxon>Ascomycota</taxon>
        <taxon>Pezizomycotina</taxon>
        <taxon>Sordariomycetes</taxon>
        <taxon>Hypocreomycetidae</taxon>
        <taxon>Glomerellales</taxon>
        <taxon>Glomerellaceae</taxon>
        <taxon>Colletotrichum</taxon>
        <taxon>Colletotrichum acutatum species complex</taxon>
    </lineage>
</organism>
<evidence type="ECO:0000256" key="1">
    <source>
        <dbReference type="SAM" id="MobiDB-lite"/>
    </source>
</evidence>
<evidence type="ECO:0000313" key="2">
    <source>
        <dbReference type="EMBL" id="UQC83606.1"/>
    </source>
</evidence>
<evidence type="ECO:0000313" key="3">
    <source>
        <dbReference type="Proteomes" id="UP000830671"/>
    </source>
</evidence>
<accession>A0A9Q8SVL0</accession>
<feature type="region of interest" description="Disordered" evidence="1">
    <location>
        <begin position="195"/>
        <end position="218"/>
    </location>
</feature>
<sequence length="345" mass="38704">MDGSTFRDHLYKHHQQKPNCPRCRRLFDNEADLSDHAQLEVSCIPARHAVIEGFDKSQLERLKCRKRPRDPLSEEDKWKNIYRILFPHCTVTPDPFYRIQLEHRPVEHSDIDRIFAHEDNSSHGEQLFHELEKVIGVPFNAVRRRKVLALLKTYTQNKLGGLKENQLHLESADATSERTTQSLVLDKDFQPSKVEDLTESLAQGKPADPLRPEGGDGAEDVSAIEILPATLGVLNHNNPTQTLYFDQYSWAEPLQAVECDWDDGAIDGLFDIPSSGHLNVATAYLGNATARGGEYPVCVGLGKLATSNRSTNEPMRYDMEGDGSNKNVQIGNDAGEANVFGTLDF</sequence>
<evidence type="ECO:0008006" key="4">
    <source>
        <dbReference type="Google" id="ProtNLM"/>
    </source>
</evidence>
<dbReference type="EMBL" id="CP019476">
    <property type="protein sequence ID" value="UQC83606.1"/>
    <property type="molecule type" value="Genomic_DNA"/>
</dbReference>
<dbReference type="PANTHER" id="PTHR38166">
    <property type="entry name" value="C2H2-TYPE DOMAIN-CONTAINING PROTEIN-RELATED"/>
    <property type="match status" value="1"/>
</dbReference>
<dbReference type="PANTHER" id="PTHR38166:SF1">
    <property type="entry name" value="C2H2-TYPE DOMAIN-CONTAINING PROTEIN"/>
    <property type="match status" value="1"/>
</dbReference>
<reference evidence="2" key="1">
    <citation type="journal article" date="2021" name="Mol. Plant Microbe Interact.">
        <title>Complete Genome Sequence of the Plant-Pathogenic Fungus Colletotrichum lupini.</title>
        <authorList>
            <person name="Baroncelli R."/>
            <person name="Pensec F."/>
            <person name="Da Lio D."/>
            <person name="Boufleur T."/>
            <person name="Vicente I."/>
            <person name="Sarrocco S."/>
            <person name="Picot A."/>
            <person name="Baraldi E."/>
            <person name="Sukno S."/>
            <person name="Thon M."/>
            <person name="Le Floch G."/>
        </authorList>
    </citation>
    <scope>NUCLEOTIDE SEQUENCE</scope>
    <source>
        <strain evidence="2">IMI 504893</strain>
    </source>
</reference>
<dbReference type="KEGG" id="clup:CLUP02_09100"/>
<dbReference type="Proteomes" id="UP000830671">
    <property type="component" value="Chromosome 4"/>
</dbReference>
<name>A0A9Q8SVL0_9PEZI</name>